<dbReference type="Proteomes" id="UP000018211">
    <property type="component" value="Unassembled WGS sequence"/>
</dbReference>
<sequence length="58" mass="6935">MPLIKFLSTTWSEPDHHWVLPKRVVDRSRLTFQKSHTESLPINKKGEDGWHKRNLRLS</sequence>
<gene>
    <name evidence="2" type="ORF">VIBNISOn1_p0004</name>
</gene>
<comment type="caution">
    <text evidence="2">The sequence shown here is derived from an EMBL/GenBank/DDBJ whole genome shotgun (WGS) entry which is preliminary data.</text>
</comment>
<evidence type="ECO:0000313" key="3">
    <source>
        <dbReference type="Proteomes" id="UP000018211"/>
    </source>
</evidence>
<dbReference type="AlphaFoldDB" id="A0AAV2VZX2"/>
<feature type="region of interest" description="Disordered" evidence="1">
    <location>
        <begin position="37"/>
        <end position="58"/>
    </location>
</feature>
<protein>
    <submittedName>
        <fullName evidence="2">Uncharacterized protein</fullName>
    </submittedName>
</protein>
<dbReference type="EMBL" id="CAOF01000197">
    <property type="protein sequence ID" value="CCO50169.1"/>
    <property type="molecule type" value="Genomic_DNA"/>
</dbReference>
<reference evidence="2 3" key="1">
    <citation type="journal article" date="2013" name="ISME J.">
        <title>Comparative genomics of pathogenic lineages of Vibrio nigripulchritudo identifies virulence-associated traits.</title>
        <authorList>
            <person name="Goudenege D."/>
            <person name="Labreuche Y."/>
            <person name="Krin E."/>
            <person name="Ansquer D."/>
            <person name="Mangenot S."/>
            <person name="Calteau A."/>
            <person name="Medigue C."/>
            <person name="Mazel D."/>
            <person name="Polz M.F."/>
            <person name="Le Roux F."/>
        </authorList>
    </citation>
    <scope>NUCLEOTIDE SEQUENCE [LARGE SCALE GENOMIC DNA]</scope>
    <source>
        <strain evidence="2 3">SOn1</strain>
    </source>
</reference>
<evidence type="ECO:0000313" key="2">
    <source>
        <dbReference type="EMBL" id="CCO50169.1"/>
    </source>
</evidence>
<proteinExistence type="predicted"/>
<accession>A0AAV2VZX2</accession>
<evidence type="ECO:0000256" key="1">
    <source>
        <dbReference type="SAM" id="MobiDB-lite"/>
    </source>
</evidence>
<name>A0AAV2VZX2_9VIBR</name>
<organism evidence="2 3">
    <name type="scientific">Vibrio nigripulchritudo SOn1</name>
    <dbReference type="NCBI Taxonomy" id="1238450"/>
    <lineage>
        <taxon>Bacteria</taxon>
        <taxon>Pseudomonadati</taxon>
        <taxon>Pseudomonadota</taxon>
        <taxon>Gammaproteobacteria</taxon>
        <taxon>Vibrionales</taxon>
        <taxon>Vibrionaceae</taxon>
        <taxon>Vibrio</taxon>
    </lineage>
</organism>